<dbReference type="PANTHER" id="PTHR10543:SF89">
    <property type="entry name" value="CAROTENOID 9,10(9',10')-CLEAVAGE DIOXYGENASE 1"/>
    <property type="match status" value="1"/>
</dbReference>
<organism evidence="9 10">
    <name type="scientific">Lithospermum erythrorhizon</name>
    <name type="common">Purple gromwell</name>
    <name type="synonym">Lithospermum officinale var. erythrorhizon</name>
    <dbReference type="NCBI Taxonomy" id="34254"/>
    <lineage>
        <taxon>Eukaryota</taxon>
        <taxon>Viridiplantae</taxon>
        <taxon>Streptophyta</taxon>
        <taxon>Embryophyta</taxon>
        <taxon>Tracheophyta</taxon>
        <taxon>Spermatophyta</taxon>
        <taxon>Magnoliopsida</taxon>
        <taxon>eudicotyledons</taxon>
        <taxon>Gunneridae</taxon>
        <taxon>Pentapetalae</taxon>
        <taxon>asterids</taxon>
        <taxon>lamiids</taxon>
        <taxon>Boraginales</taxon>
        <taxon>Boraginaceae</taxon>
        <taxon>Boraginoideae</taxon>
        <taxon>Lithospermeae</taxon>
        <taxon>Lithospermum</taxon>
    </lineage>
</organism>
<gene>
    <name evidence="9" type="ORF">LIER_05985</name>
</gene>
<keyword evidence="3" id="KW-0223">Dioxygenase</keyword>
<dbReference type="PANTHER" id="PTHR10543">
    <property type="entry name" value="BETA-CAROTENE DIOXYGENASE"/>
    <property type="match status" value="1"/>
</dbReference>
<keyword evidence="4" id="KW-0560">Oxidoreductase</keyword>
<feature type="binding site" evidence="8">
    <location>
        <position position="360"/>
    </location>
    <ligand>
        <name>Fe cation</name>
        <dbReference type="ChEBI" id="CHEBI:24875"/>
        <note>catalytic</note>
    </ligand>
</feature>
<sequence length="749" mass="85340">MAEQNEQLMLNTLKRKLSSNDLGIIDFPTKRALLGSSSENLSSSSVYSLIQKFLVEEHHKGQLNIVSLNQCFQISWWHRQTLLFQFLKIVAKIIYHKGDKDQLKYVLQDIEDICIDILGLPNIPDNIYTTIVTSALQVSKDRKVIADKDNAVVKVEPKPEKGIVSAIIDFAVKIVVKILFPDLPDNPNMFLEGDFAPIREETSPTSDLKIIGDIPANLNGMMIRNGPDPLFDPVAKYSCMLHAIRFKEGKATYVSRYVQTSRLKQERFFEKAEFLKYGDLQGKFGLFMSCVQLLRAKLEILDVSYGWLNADTGLIYHDGMVMALQDFDKPYVVNVSHDGDLQTLGINDYNNRLTHSVIPHPKKDPVTGELFIVGVSYTPPYAIYNYVTKQGVMNDPVPITMSGPSYMHDLGITKNYVIFMDLPFCYNPEHMVKEDDWVYMFAAEKKPRFGILPRYAKSEEKIKWFEFDNPFFIFHNGNSWEEDDDTIVLISCTMKPNNAHTLHSSTSQTNTGVFTSFSLRNLRGSEVPKKTKLFFSPAHVYNGPTRRNFNPAHVYNGPSLLGIQTFMGSNNIDDNNNVTSENSSDSLQYEAVELTLPTVYKYTFNMKTGETSQKQLFRTPCDFPKINQSYIGKRSRYLYTSECDHLAKITSIVKSDLERSLELKLQFGDNKYGSEVAFVSRQLDSPSAEDDGYLTTFVHDEEKSVSFAYVIDARRMELSAMIELPNRVPYGFHATFVTEDEIQAQNLLR</sequence>
<evidence type="ECO:0000256" key="6">
    <source>
        <dbReference type="ARBA" id="ARBA00039084"/>
    </source>
</evidence>
<proteinExistence type="inferred from homology"/>
<evidence type="ECO:0000313" key="9">
    <source>
        <dbReference type="EMBL" id="GAA0145908.1"/>
    </source>
</evidence>
<feature type="binding site" evidence="8">
    <location>
        <position position="733"/>
    </location>
    <ligand>
        <name>Fe cation</name>
        <dbReference type="ChEBI" id="CHEBI:24875"/>
        <note>catalytic</note>
    </ligand>
</feature>
<evidence type="ECO:0000256" key="3">
    <source>
        <dbReference type="ARBA" id="ARBA00022964"/>
    </source>
</evidence>
<keyword evidence="2 8" id="KW-0479">Metal-binding</keyword>
<keyword evidence="5 8" id="KW-0408">Iron</keyword>
<dbReference type="GO" id="GO:0046872">
    <property type="term" value="F:metal ion binding"/>
    <property type="evidence" value="ECO:0007669"/>
    <property type="project" value="UniProtKB-KW"/>
</dbReference>
<keyword evidence="10" id="KW-1185">Reference proteome</keyword>
<comment type="catalytic activity">
    <reaction evidence="7">
        <text>all-trans-zeaxanthin + 2 O2 = 4,9-dimethyldodeca-2,4,6,8,10-pentaenedial + 2 (3R)-hydroxy-beta-ionone</text>
        <dbReference type="Rhea" id="RHEA:26393"/>
        <dbReference type="ChEBI" id="CHEBI:15379"/>
        <dbReference type="ChEBI" id="CHEBI:27547"/>
        <dbReference type="ChEBI" id="CHEBI:53171"/>
        <dbReference type="ChEBI" id="CHEBI:53173"/>
        <dbReference type="EC" id="1.14.99.n4"/>
    </reaction>
</comment>
<dbReference type="Proteomes" id="UP001454036">
    <property type="component" value="Unassembled WGS sequence"/>
</dbReference>
<dbReference type="EMBL" id="BAABME010000848">
    <property type="protein sequence ID" value="GAA0145908.1"/>
    <property type="molecule type" value="Genomic_DNA"/>
</dbReference>
<accession>A0AAV3P796</accession>
<dbReference type="Pfam" id="PF03055">
    <property type="entry name" value="RPE65"/>
    <property type="match status" value="2"/>
</dbReference>
<dbReference type="GO" id="GO:0010436">
    <property type="term" value="F:carotenoid dioxygenase activity"/>
    <property type="evidence" value="ECO:0007669"/>
    <property type="project" value="TreeGrafter"/>
</dbReference>
<dbReference type="AlphaFoldDB" id="A0AAV3P796"/>
<protein>
    <recommendedName>
        <fullName evidence="6">carotenoid 9,10-dioxygenase</fullName>
        <ecNumber evidence="6">1.14.99.n4</ecNumber>
    </recommendedName>
</protein>
<comment type="cofactor">
    <cofactor evidence="8">
        <name>Fe(2+)</name>
        <dbReference type="ChEBI" id="CHEBI:29033"/>
    </cofactor>
    <text evidence="8">Binds 1 Fe(2+) ion per subunit.</text>
</comment>
<comment type="caution">
    <text evidence="9">The sequence shown here is derived from an EMBL/GenBank/DDBJ whole genome shotgun (WGS) entry which is preliminary data.</text>
</comment>
<comment type="similarity">
    <text evidence="1">Belongs to the carotenoid oxygenase family.</text>
</comment>
<dbReference type="EC" id="1.14.99.n4" evidence="6"/>
<reference evidence="9 10" key="1">
    <citation type="submission" date="2024-01" db="EMBL/GenBank/DDBJ databases">
        <title>The complete chloroplast genome sequence of Lithospermum erythrorhizon: insights into the phylogenetic relationship among Boraginaceae species and the maternal lineages of purple gromwells.</title>
        <authorList>
            <person name="Okada T."/>
            <person name="Watanabe K."/>
        </authorList>
    </citation>
    <scope>NUCLEOTIDE SEQUENCE [LARGE SCALE GENOMIC DNA]</scope>
</reference>
<evidence type="ECO:0000256" key="4">
    <source>
        <dbReference type="ARBA" id="ARBA00023002"/>
    </source>
</evidence>
<name>A0AAV3P796_LITER</name>
<dbReference type="GO" id="GO:0009570">
    <property type="term" value="C:chloroplast stroma"/>
    <property type="evidence" value="ECO:0007669"/>
    <property type="project" value="TreeGrafter"/>
</dbReference>
<dbReference type="InterPro" id="IPR004294">
    <property type="entry name" value="Carotenoid_Oase"/>
</dbReference>
<feature type="binding site" evidence="8">
    <location>
        <position position="475"/>
    </location>
    <ligand>
        <name>Fe cation</name>
        <dbReference type="ChEBI" id="CHEBI:24875"/>
        <note>catalytic</note>
    </ligand>
</feature>
<evidence type="ECO:0000256" key="8">
    <source>
        <dbReference type="PIRSR" id="PIRSR604294-1"/>
    </source>
</evidence>
<evidence type="ECO:0000256" key="5">
    <source>
        <dbReference type="ARBA" id="ARBA00023004"/>
    </source>
</evidence>
<dbReference type="GO" id="GO:0016121">
    <property type="term" value="P:carotene catabolic process"/>
    <property type="evidence" value="ECO:0007669"/>
    <property type="project" value="TreeGrafter"/>
</dbReference>
<feature type="binding site" evidence="8">
    <location>
        <position position="408"/>
    </location>
    <ligand>
        <name>Fe cation</name>
        <dbReference type="ChEBI" id="CHEBI:24875"/>
        <note>catalytic</note>
    </ligand>
</feature>
<evidence type="ECO:0000256" key="7">
    <source>
        <dbReference type="ARBA" id="ARBA00048709"/>
    </source>
</evidence>
<evidence type="ECO:0000256" key="1">
    <source>
        <dbReference type="ARBA" id="ARBA00006787"/>
    </source>
</evidence>
<evidence type="ECO:0000313" key="10">
    <source>
        <dbReference type="Proteomes" id="UP001454036"/>
    </source>
</evidence>
<evidence type="ECO:0000256" key="2">
    <source>
        <dbReference type="ARBA" id="ARBA00022723"/>
    </source>
</evidence>